<gene>
    <name evidence="2" type="ORF">AVL59_31255</name>
    <name evidence="3" type="ORF">J2Z21_008130</name>
</gene>
<organism evidence="2 4">
    <name type="scientific">Streptomyces griseochromogenes</name>
    <dbReference type="NCBI Taxonomy" id="68214"/>
    <lineage>
        <taxon>Bacteria</taxon>
        <taxon>Bacillati</taxon>
        <taxon>Actinomycetota</taxon>
        <taxon>Actinomycetes</taxon>
        <taxon>Kitasatosporales</taxon>
        <taxon>Streptomycetaceae</taxon>
        <taxon>Streptomyces</taxon>
    </lineage>
</organism>
<feature type="transmembrane region" description="Helical" evidence="1">
    <location>
        <begin position="138"/>
        <end position="159"/>
    </location>
</feature>
<feature type="transmembrane region" description="Helical" evidence="1">
    <location>
        <begin position="33"/>
        <end position="52"/>
    </location>
</feature>
<feature type="transmembrane region" description="Helical" evidence="1">
    <location>
        <begin position="211"/>
        <end position="233"/>
    </location>
</feature>
<keyword evidence="1" id="KW-0812">Transmembrane</keyword>
<evidence type="ECO:0000313" key="3">
    <source>
        <dbReference type="EMBL" id="MBP2055117.1"/>
    </source>
</evidence>
<feature type="transmembrane region" description="Helical" evidence="1">
    <location>
        <begin position="87"/>
        <end position="108"/>
    </location>
</feature>
<feature type="transmembrane region" description="Helical" evidence="1">
    <location>
        <begin position="306"/>
        <end position="327"/>
    </location>
</feature>
<sequence length="342" mass="36098">MTAPASTVPAATRRPFAAPRQTRWLLRLHRPALCVWAGLVIVLSAALLWLWGPLTDAAAAAWQHYDACGMAAKCDYDQPAILRYKDVYQYATIAVLAVPFLVAAWAGATLTSRELETGTAQLTWTQSVSPARWLAARLAAPAALVATGTGLLVGLHHLALSAGQGRIDTAKVWYDPPTFYAGAPVTVALALAGLAVGALAGLVWCRSLPALITSVVATAGVFGIIHLALPHLWPSVTSVSSLTLSVPAGRGVTVDEGVLTSTGARLPNPHCGSSTWAPCRAAYDKLDAVSYYQDYHPLSHYWPLQLTGTGLALVIVALLALAAFRILKRRTGGSPPRVKTST</sequence>
<accession>A0A1B1B3L0</accession>
<proteinExistence type="predicted"/>
<keyword evidence="1" id="KW-0472">Membrane</keyword>
<feature type="transmembrane region" description="Helical" evidence="1">
    <location>
        <begin position="179"/>
        <end position="204"/>
    </location>
</feature>
<dbReference type="KEGG" id="sgs:AVL59_31255"/>
<dbReference type="EMBL" id="CP016279">
    <property type="protein sequence ID" value="ANP53419.1"/>
    <property type="molecule type" value="Genomic_DNA"/>
</dbReference>
<keyword evidence="1" id="KW-1133">Transmembrane helix</keyword>
<dbReference type="EMBL" id="JAGGLP010000026">
    <property type="protein sequence ID" value="MBP2055117.1"/>
    <property type="molecule type" value="Genomic_DNA"/>
</dbReference>
<evidence type="ECO:0000313" key="2">
    <source>
        <dbReference type="EMBL" id="ANP53419.1"/>
    </source>
</evidence>
<dbReference type="RefSeq" id="WP_067311180.1">
    <property type="nucleotide sequence ID" value="NZ_CP016279.1"/>
</dbReference>
<evidence type="ECO:0000313" key="5">
    <source>
        <dbReference type="Proteomes" id="UP001519309"/>
    </source>
</evidence>
<dbReference type="AlphaFoldDB" id="A0A1B1B3L0"/>
<protein>
    <submittedName>
        <fullName evidence="2">ABC transporter</fullName>
    </submittedName>
</protein>
<dbReference type="OrthoDB" id="3579673at2"/>
<reference evidence="3 5" key="2">
    <citation type="submission" date="2021-03" db="EMBL/GenBank/DDBJ databases">
        <title>Genomic Encyclopedia of Type Strains, Phase IV (KMG-IV): sequencing the most valuable type-strain genomes for metagenomic binning, comparative biology and taxonomic classification.</title>
        <authorList>
            <person name="Goeker M."/>
        </authorList>
    </citation>
    <scope>NUCLEOTIDE SEQUENCE [LARGE SCALE GENOMIC DNA]</scope>
    <source>
        <strain evidence="3 5">DSM 40499</strain>
    </source>
</reference>
<dbReference type="Proteomes" id="UP001519309">
    <property type="component" value="Unassembled WGS sequence"/>
</dbReference>
<evidence type="ECO:0000313" key="4">
    <source>
        <dbReference type="Proteomes" id="UP000092659"/>
    </source>
</evidence>
<name>A0A1B1B3L0_9ACTN</name>
<reference evidence="2 4" key="1">
    <citation type="submission" date="2016-06" db="EMBL/GenBank/DDBJ databases">
        <title>Complete genome sequence of Streptomyces griseochromogenes ATCC 14511, the Blasticidin S producer.</title>
        <authorList>
            <person name="Wu L."/>
        </authorList>
    </citation>
    <scope>NUCLEOTIDE SEQUENCE [LARGE SCALE GENOMIC DNA]</scope>
    <source>
        <strain evidence="2 4">ATCC 14511</strain>
    </source>
</reference>
<dbReference type="Proteomes" id="UP000092659">
    <property type="component" value="Chromosome"/>
</dbReference>
<keyword evidence="5" id="KW-1185">Reference proteome</keyword>
<evidence type="ECO:0000256" key="1">
    <source>
        <dbReference type="SAM" id="Phobius"/>
    </source>
</evidence>
<dbReference type="STRING" id="68214.AVL59_31255"/>